<dbReference type="Proteomes" id="UP000499080">
    <property type="component" value="Unassembled WGS sequence"/>
</dbReference>
<dbReference type="AlphaFoldDB" id="A0A4Y2PBH5"/>
<evidence type="ECO:0000256" key="1">
    <source>
        <dbReference type="SAM" id="MobiDB-lite"/>
    </source>
</evidence>
<evidence type="ECO:0000313" key="3">
    <source>
        <dbReference type="Proteomes" id="UP000499080"/>
    </source>
</evidence>
<evidence type="ECO:0000313" key="2">
    <source>
        <dbReference type="EMBL" id="GBN49328.1"/>
    </source>
</evidence>
<feature type="compositionally biased region" description="Polar residues" evidence="1">
    <location>
        <begin position="22"/>
        <end position="35"/>
    </location>
</feature>
<name>A0A4Y2PBH5_ARAVE</name>
<reference evidence="2 3" key="1">
    <citation type="journal article" date="2019" name="Sci. Rep.">
        <title>Orb-weaving spider Araneus ventricosus genome elucidates the spidroin gene catalogue.</title>
        <authorList>
            <person name="Kono N."/>
            <person name="Nakamura H."/>
            <person name="Ohtoshi R."/>
            <person name="Moran D.A.P."/>
            <person name="Shinohara A."/>
            <person name="Yoshida Y."/>
            <person name="Fujiwara M."/>
            <person name="Mori M."/>
            <person name="Tomita M."/>
            <person name="Arakawa K."/>
        </authorList>
    </citation>
    <scope>NUCLEOTIDE SEQUENCE [LARGE SCALE GENOMIC DNA]</scope>
</reference>
<organism evidence="2 3">
    <name type="scientific">Araneus ventricosus</name>
    <name type="common">Orbweaver spider</name>
    <name type="synonym">Epeira ventricosa</name>
    <dbReference type="NCBI Taxonomy" id="182803"/>
    <lineage>
        <taxon>Eukaryota</taxon>
        <taxon>Metazoa</taxon>
        <taxon>Ecdysozoa</taxon>
        <taxon>Arthropoda</taxon>
        <taxon>Chelicerata</taxon>
        <taxon>Arachnida</taxon>
        <taxon>Araneae</taxon>
        <taxon>Araneomorphae</taxon>
        <taxon>Entelegynae</taxon>
        <taxon>Araneoidea</taxon>
        <taxon>Araneidae</taxon>
        <taxon>Araneus</taxon>
    </lineage>
</organism>
<keyword evidence="3" id="KW-1185">Reference proteome</keyword>
<feature type="region of interest" description="Disordered" evidence="1">
    <location>
        <begin position="22"/>
        <end position="79"/>
    </location>
</feature>
<proteinExistence type="predicted"/>
<comment type="caution">
    <text evidence="2">The sequence shown here is derived from an EMBL/GenBank/DDBJ whole genome shotgun (WGS) entry which is preliminary data.</text>
</comment>
<gene>
    <name evidence="2" type="ORF">AVEN_20144_1</name>
</gene>
<dbReference type="EMBL" id="BGPR01011044">
    <property type="protein sequence ID" value="GBN49328.1"/>
    <property type="molecule type" value="Genomic_DNA"/>
</dbReference>
<protein>
    <submittedName>
        <fullName evidence="2">Uncharacterized protein</fullName>
    </submittedName>
</protein>
<sequence length="79" mass="8246">MPVCERKSCGGSTISQPICRDQGSQTTNCVNNESSPRAAKVAAPLKPGRSGRMRQELDSPNLGGHLPHSLEALGCDGQG</sequence>
<accession>A0A4Y2PBH5</accession>